<keyword evidence="8" id="KW-1185">Reference proteome</keyword>
<evidence type="ECO:0000256" key="3">
    <source>
        <dbReference type="ARBA" id="ARBA00023015"/>
    </source>
</evidence>
<organism evidence="7 8">
    <name type="scientific">Dyadobacter beijingensis</name>
    <dbReference type="NCBI Taxonomy" id="365489"/>
    <lineage>
        <taxon>Bacteria</taxon>
        <taxon>Pseudomonadati</taxon>
        <taxon>Bacteroidota</taxon>
        <taxon>Cytophagia</taxon>
        <taxon>Cytophagales</taxon>
        <taxon>Spirosomataceae</taxon>
        <taxon>Dyadobacter</taxon>
    </lineage>
</organism>
<dbReference type="InterPro" id="IPR015421">
    <property type="entry name" value="PyrdxlP-dep_Trfase_major"/>
</dbReference>
<evidence type="ECO:0000256" key="2">
    <source>
        <dbReference type="ARBA" id="ARBA00022898"/>
    </source>
</evidence>
<evidence type="ECO:0000259" key="6">
    <source>
        <dbReference type="PROSITE" id="PS50949"/>
    </source>
</evidence>
<evidence type="ECO:0000313" key="8">
    <source>
        <dbReference type="Proteomes" id="UP000632339"/>
    </source>
</evidence>
<gene>
    <name evidence="7" type="ORF">GCM10010967_27110</name>
</gene>
<keyword evidence="4" id="KW-0238">DNA-binding</keyword>
<dbReference type="PROSITE" id="PS50949">
    <property type="entry name" value="HTH_GNTR"/>
    <property type="match status" value="1"/>
</dbReference>
<comment type="caution">
    <text evidence="7">The sequence shown here is derived from an EMBL/GenBank/DDBJ whole genome shotgun (WGS) entry which is preliminary data.</text>
</comment>
<evidence type="ECO:0000256" key="1">
    <source>
        <dbReference type="ARBA" id="ARBA00005384"/>
    </source>
</evidence>
<dbReference type="SUPFAM" id="SSF53383">
    <property type="entry name" value="PLP-dependent transferases"/>
    <property type="match status" value="1"/>
</dbReference>
<dbReference type="Pfam" id="PF00392">
    <property type="entry name" value="GntR"/>
    <property type="match status" value="1"/>
</dbReference>
<reference evidence="8" key="1">
    <citation type="journal article" date="2019" name="Int. J. Syst. Evol. Microbiol.">
        <title>The Global Catalogue of Microorganisms (GCM) 10K type strain sequencing project: providing services to taxonomists for standard genome sequencing and annotation.</title>
        <authorList>
            <consortium name="The Broad Institute Genomics Platform"/>
            <consortium name="The Broad Institute Genome Sequencing Center for Infectious Disease"/>
            <person name="Wu L."/>
            <person name="Ma J."/>
        </authorList>
    </citation>
    <scope>NUCLEOTIDE SEQUENCE [LARGE SCALE GENOMIC DNA]</scope>
    <source>
        <strain evidence="8">CGMCC 1.6375</strain>
    </source>
</reference>
<keyword evidence="3" id="KW-0805">Transcription regulation</keyword>
<evidence type="ECO:0000313" key="7">
    <source>
        <dbReference type="EMBL" id="GGM92505.1"/>
    </source>
</evidence>
<dbReference type="SUPFAM" id="SSF46785">
    <property type="entry name" value="Winged helix' DNA-binding domain"/>
    <property type="match status" value="1"/>
</dbReference>
<dbReference type="CDD" id="cd07377">
    <property type="entry name" value="WHTH_GntR"/>
    <property type="match status" value="1"/>
</dbReference>
<dbReference type="Gene3D" id="1.10.10.10">
    <property type="entry name" value="Winged helix-like DNA-binding domain superfamily/Winged helix DNA-binding domain"/>
    <property type="match status" value="1"/>
</dbReference>
<feature type="domain" description="HTH gntR-type" evidence="6">
    <location>
        <begin position="10"/>
        <end position="78"/>
    </location>
</feature>
<dbReference type="InterPro" id="IPR036388">
    <property type="entry name" value="WH-like_DNA-bd_sf"/>
</dbReference>
<protein>
    <submittedName>
        <fullName evidence="7">GntR family transcriptional regulator</fullName>
    </submittedName>
</protein>
<dbReference type="InterPro" id="IPR015424">
    <property type="entry name" value="PyrdxlP-dep_Trfase"/>
</dbReference>
<dbReference type="Proteomes" id="UP000632339">
    <property type="component" value="Unassembled WGS sequence"/>
</dbReference>
<dbReference type="SMART" id="SM00345">
    <property type="entry name" value="HTH_GNTR"/>
    <property type="match status" value="1"/>
</dbReference>
<dbReference type="Pfam" id="PF00155">
    <property type="entry name" value="Aminotran_1_2"/>
    <property type="match status" value="1"/>
</dbReference>
<dbReference type="Gene3D" id="3.90.1150.10">
    <property type="entry name" value="Aspartate Aminotransferase, domain 1"/>
    <property type="match status" value="1"/>
</dbReference>
<proteinExistence type="inferred from homology"/>
<dbReference type="InterPro" id="IPR036390">
    <property type="entry name" value="WH_DNA-bd_sf"/>
</dbReference>
<evidence type="ECO:0000256" key="5">
    <source>
        <dbReference type="ARBA" id="ARBA00023163"/>
    </source>
</evidence>
<comment type="similarity">
    <text evidence="1">In the C-terminal section; belongs to the class-I pyridoxal-phosphate-dependent aminotransferase family.</text>
</comment>
<keyword evidence="2" id="KW-0663">Pyridoxal phosphate</keyword>
<dbReference type="PANTHER" id="PTHR46577:SF1">
    <property type="entry name" value="HTH-TYPE TRANSCRIPTIONAL REGULATORY PROTEIN GABR"/>
    <property type="match status" value="1"/>
</dbReference>
<dbReference type="InterPro" id="IPR004839">
    <property type="entry name" value="Aminotransferase_I/II_large"/>
</dbReference>
<dbReference type="PANTHER" id="PTHR46577">
    <property type="entry name" value="HTH-TYPE TRANSCRIPTIONAL REGULATORY PROTEIN GABR"/>
    <property type="match status" value="1"/>
</dbReference>
<dbReference type="EMBL" id="BMLI01000001">
    <property type="protein sequence ID" value="GGM92505.1"/>
    <property type="molecule type" value="Genomic_DNA"/>
</dbReference>
<accession>A0ABQ2HX82</accession>
<dbReference type="CDD" id="cd00609">
    <property type="entry name" value="AAT_like"/>
    <property type="match status" value="1"/>
</dbReference>
<dbReference type="InterPro" id="IPR015422">
    <property type="entry name" value="PyrdxlP-dep_Trfase_small"/>
</dbReference>
<dbReference type="RefSeq" id="WP_019943335.1">
    <property type="nucleotide sequence ID" value="NZ_BMLI01000001.1"/>
</dbReference>
<evidence type="ECO:0000256" key="4">
    <source>
        <dbReference type="ARBA" id="ARBA00023125"/>
    </source>
</evidence>
<keyword evidence="5" id="KW-0804">Transcription</keyword>
<dbReference type="InterPro" id="IPR000524">
    <property type="entry name" value="Tscrpt_reg_HTH_GntR"/>
</dbReference>
<sequence>MIAEDHVREDFLYAQIADRLMAQIEKGTLKAGDKLISLRALSKEQGISLSTAFKAYVELENKGIIEARPKSGYFVRFSPLNAPERLLAHAQGPLIQKANVDDMIRTVYKTMTHERIVRLSVAAPSSELIPEAKLNKAMIEALRKSPHSCTQYEEVQGNRALRQQIAKYAFNWKGNVSEDDVVTTQGCMEALIFCLKAVTEPGDTVAIENPIYFGIFNIMKSLGLKILEIPCHPDEGADLEYLEKALETVPVRAVLFVPNFSNPTGALMPDYRKKQLVEMLAERQIPLIEDDIYGEMYFGKTRPGTCKSYDKNGLVMLCGSVSKTLAPGYRVGWCFPGKFKDKVLSTKITHTVSSATPTHAAVANFFETGRYDLHMRHLRKSLHTQCLRYVQAISDYFPADTRVVRPQGGYVLWIELNAGVNAFELFETAIQESISIAPGQIFSTDARFSNYIRISFGAPYNALIDAGLRKLGELIGGMIR</sequence>
<dbReference type="InterPro" id="IPR051446">
    <property type="entry name" value="HTH_trans_reg/aminotransferase"/>
</dbReference>
<dbReference type="Gene3D" id="3.40.640.10">
    <property type="entry name" value="Type I PLP-dependent aspartate aminotransferase-like (Major domain)"/>
    <property type="match status" value="1"/>
</dbReference>
<name>A0ABQ2HX82_9BACT</name>